<dbReference type="EMBL" id="VDUZ01000025">
    <property type="protein sequence ID" value="TXL73427.1"/>
    <property type="molecule type" value="Genomic_DNA"/>
</dbReference>
<dbReference type="OrthoDB" id="9803141at2"/>
<comment type="caution">
    <text evidence="1">The sequence shown here is derived from an EMBL/GenBank/DDBJ whole genome shotgun (WGS) entry which is preliminary data.</text>
</comment>
<dbReference type="Pfam" id="PF00702">
    <property type="entry name" value="Hydrolase"/>
    <property type="match status" value="1"/>
</dbReference>
<dbReference type="PANTHER" id="PTHR12725">
    <property type="entry name" value="HALOACID DEHALOGENASE-LIKE HYDROLASE"/>
    <property type="match status" value="1"/>
</dbReference>
<dbReference type="Proteomes" id="UP000321638">
    <property type="component" value="Unassembled WGS sequence"/>
</dbReference>
<accession>A0A5C8PIT3</accession>
<evidence type="ECO:0000313" key="2">
    <source>
        <dbReference type="Proteomes" id="UP000321638"/>
    </source>
</evidence>
<dbReference type="SFLD" id="SFLDS00003">
    <property type="entry name" value="Haloacid_Dehalogenase"/>
    <property type="match status" value="1"/>
</dbReference>
<protein>
    <submittedName>
        <fullName evidence="1">Pyrimidine 5'-nucleotidase</fullName>
    </submittedName>
</protein>
<dbReference type="InterPro" id="IPR006439">
    <property type="entry name" value="HAD-SF_hydro_IA"/>
</dbReference>
<sequence>MVTQARPRQPDVWLFDLDNTLYHTRCDLFAQTDRRMGDYISRLLEVHYDDAKLIQKGYWRKHGTTLRGLMIEHKIEPTAFLDYVHDIDYSPVEASPRLDAQLGRLPGRKIVFTNGTVRHAERVLERLGVTPHFEAIYDIVAAAYVPKPEMVIYRDVVGRYGVDPARAMMLDDIAANLKPAHELGMGTVWIRTPESQARVAGQQLDHIHHQTDDLVEWLDEWLGRPAAV</sequence>
<dbReference type="AlphaFoldDB" id="A0A5C8PIT3"/>
<dbReference type="Gene3D" id="1.10.150.450">
    <property type="match status" value="1"/>
</dbReference>
<evidence type="ECO:0000313" key="1">
    <source>
        <dbReference type="EMBL" id="TXL73427.1"/>
    </source>
</evidence>
<dbReference type="Gene3D" id="3.40.50.1000">
    <property type="entry name" value="HAD superfamily/HAD-like"/>
    <property type="match status" value="1"/>
</dbReference>
<organism evidence="1 2">
    <name type="scientific">Vineibacter terrae</name>
    <dbReference type="NCBI Taxonomy" id="2586908"/>
    <lineage>
        <taxon>Bacteria</taxon>
        <taxon>Pseudomonadati</taxon>
        <taxon>Pseudomonadota</taxon>
        <taxon>Alphaproteobacteria</taxon>
        <taxon>Hyphomicrobiales</taxon>
        <taxon>Vineibacter</taxon>
    </lineage>
</organism>
<dbReference type="RefSeq" id="WP_147848949.1">
    <property type="nucleotide sequence ID" value="NZ_VDUZ01000025.1"/>
</dbReference>
<dbReference type="InterPro" id="IPR036412">
    <property type="entry name" value="HAD-like_sf"/>
</dbReference>
<dbReference type="SUPFAM" id="SSF56784">
    <property type="entry name" value="HAD-like"/>
    <property type="match status" value="1"/>
</dbReference>
<dbReference type="NCBIfam" id="TIGR01993">
    <property type="entry name" value="Pyr-5-nucltdase"/>
    <property type="match status" value="1"/>
</dbReference>
<dbReference type="SFLD" id="SFLDG01132">
    <property type="entry name" value="C1.5.3:_5'-Nucleotidase_Like"/>
    <property type="match status" value="1"/>
</dbReference>
<dbReference type="InterPro" id="IPR010237">
    <property type="entry name" value="Pyr-5-nucltdase"/>
</dbReference>
<name>A0A5C8PIT3_9HYPH</name>
<proteinExistence type="predicted"/>
<dbReference type="NCBIfam" id="TIGR01509">
    <property type="entry name" value="HAD-SF-IA-v3"/>
    <property type="match status" value="1"/>
</dbReference>
<dbReference type="InterPro" id="IPR023214">
    <property type="entry name" value="HAD_sf"/>
</dbReference>
<dbReference type="SFLD" id="SFLDG01129">
    <property type="entry name" value="C1.5:_HAD__Beta-PGM__Phosphata"/>
    <property type="match status" value="1"/>
</dbReference>
<gene>
    <name evidence="1" type="ORF">FHP25_21070</name>
</gene>
<dbReference type="PANTHER" id="PTHR12725:SF117">
    <property type="entry name" value="HALOACID DEHALOGENASE-LIKE HYDROLASE"/>
    <property type="match status" value="1"/>
</dbReference>
<reference evidence="1 2" key="1">
    <citation type="submission" date="2019-06" db="EMBL/GenBank/DDBJ databases">
        <title>New taxonomy in bacterial strain CC-CFT640, isolated from vineyard.</title>
        <authorList>
            <person name="Lin S.-Y."/>
            <person name="Tsai C.-F."/>
            <person name="Young C.-C."/>
        </authorList>
    </citation>
    <scope>NUCLEOTIDE SEQUENCE [LARGE SCALE GENOMIC DNA]</scope>
    <source>
        <strain evidence="1 2">CC-CFT640</strain>
    </source>
</reference>
<keyword evidence="2" id="KW-1185">Reference proteome</keyword>